<dbReference type="RefSeq" id="WP_216955842.1">
    <property type="nucleotide sequence ID" value="NZ_JAHOPB010000001.1"/>
</dbReference>
<dbReference type="Proteomes" id="UP000727907">
    <property type="component" value="Unassembled WGS sequence"/>
</dbReference>
<protein>
    <submittedName>
        <fullName evidence="2">HPF/RaiA family ribosome-associated protein</fullName>
    </submittedName>
</protein>
<keyword evidence="3" id="KW-1185">Reference proteome</keyword>
<accession>A0ABS6IC65</accession>
<dbReference type="EMBL" id="JAHOPB010000001">
    <property type="protein sequence ID" value="MBU8872198.1"/>
    <property type="molecule type" value="Genomic_DNA"/>
</dbReference>
<proteinExistence type="predicted"/>
<reference evidence="2 3" key="1">
    <citation type="submission" date="2021-06" db="EMBL/GenBank/DDBJ databases">
        <authorList>
            <person name="Lee D.H."/>
        </authorList>
    </citation>
    <scope>NUCLEOTIDE SEQUENCE [LARGE SCALE GENOMIC DNA]</scope>
    <source>
        <strain evidence="2 3">MMS21-HV4-11</strain>
    </source>
</reference>
<gene>
    <name evidence="2" type="ORF">KQ910_00410</name>
</gene>
<dbReference type="InterPro" id="IPR003489">
    <property type="entry name" value="RHF/RaiA"/>
</dbReference>
<comment type="caution">
    <text evidence="2">The sequence shown here is derived from an EMBL/GenBank/DDBJ whole genome shotgun (WGS) entry which is preliminary data.</text>
</comment>
<dbReference type="Pfam" id="PF02482">
    <property type="entry name" value="Ribosomal_S30AE"/>
    <property type="match status" value="1"/>
</dbReference>
<name>A0ABS6IC65_9HYPH</name>
<sequence length="127" mass="14627">METPLRISYQGGTPSEALNALINDHVETLEKLHGRLTSCQVIVQVPERHHRTSNLFSVHIHIALPGHIDINIDHTSHDDERFSDPTFAVNDAFRRAKRQIKERARKQRGEVKNLHERVERTLDRAEG</sequence>
<evidence type="ECO:0000256" key="1">
    <source>
        <dbReference type="SAM" id="MobiDB-lite"/>
    </source>
</evidence>
<evidence type="ECO:0000313" key="2">
    <source>
        <dbReference type="EMBL" id="MBU8872198.1"/>
    </source>
</evidence>
<evidence type="ECO:0000313" key="3">
    <source>
        <dbReference type="Proteomes" id="UP000727907"/>
    </source>
</evidence>
<organism evidence="2 3">
    <name type="scientific">Reyranella humidisoli</name>
    <dbReference type="NCBI Taxonomy" id="2849149"/>
    <lineage>
        <taxon>Bacteria</taxon>
        <taxon>Pseudomonadati</taxon>
        <taxon>Pseudomonadota</taxon>
        <taxon>Alphaproteobacteria</taxon>
        <taxon>Hyphomicrobiales</taxon>
        <taxon>Reyranellaceae</taxon>
        <taxon>Reyranella</taxon>
    </lineage>
</organism>
<feature type="region of interest" description="Disordered" evidence="1">
    <location>
        <begin position="102"/>
        <end position="127"/>
    </location>
</feature>